<gene>
    <name evidence="1" type="ORF">JOD17_000278</name>
</gene>
<keyword evidence="2" id="KW-1185">Reference proteome</keyword>
<reference evidence="1 2" key="1">
    <citation type="submission" date="2021-01" db="EMBL/GenBank/DDBJ databases">
        <title>Genomic Encyclopedia of Type Strains, Phase IV (KMG-IV): sequencing the most valuable type-strain genomes for metagenomic binning, comparative biology and taxonomic classification.</title>
        <authorList>
            <person name="Goeker M."/>
        </authorList>
    </citation>
    <scope>NUCLEOTIDE SEQUENCE [LARGE SCALE GENOMIC DNA]</scope>
    <source>
        <strain evidence="1 2">DSM 25540</strain>
    </source>
</reference>
<accession>A0ABS2P7C7</accession>
<sequence length="57" mass="6829">MNAMKTIPEFMEEYRKLPDDVKEVAFLYAMASIKKRDPVVYDKTTEKIERLINQYNL</sequence>
<dbReference type="EMBL" id="JAFBEC010000001">
    <property type="protein sequence ID" value="MBM7631187.1"/>
    <property type="molecule type" value="Genomic_DNA"/>
</dbReference>
<proteinExistence type="predicted"/>
<name>A0ABS2P7C7_9BACL</name>
<protein>
    <submittedName>
        <fullName evidence="1">Uncharacterized protein</fullName>
    </submittedName>
</protein>
<comment type="caution">
    <text evidence="1">The sequence shown here is derived from an EMBL/GenBank/DDBJ whole genome shotgun (WGS) entry which is preliminary data.</text>
</comment>
<evidence type="ECO:0000313" key="2">
    <source>
        <dbReference type="Proteomes" id="UP000741863"/>
    </source>
</evidence>
<dbReference type="RefSeq" id="WP_193745075.1">
    <property type="nucleotide sequence ID" value="NZ_JAFBEC010000001.1"/>
</dbReference>
<dbReference type="Proteomes" id="UP000741863">
    <property type="component" value="Unassembled WGS sequence"/>
</dbReference>
<organism evidence="1 2">
    <name type="scientific">Geomicrobium sediminis</name>
    <dbReference type="NCBI Taxonomy" id="1347788"/>
    <lineage>
        <taxon>Bacteria</taxon>
        <taxon>Bacillati</taxon>
        <taxon>Bacillota</taxon>
        <taxon>Bacilli</taxon>
        <taxon>Bacillales</taxon>
        <taxon>Geomicrobium</taxon>
    </lineage>
</organism>
<evidence type="ECO:0000313" key="1">
    <source>
        <dbReference type="EMBL" id="MBM7631187.1"/>
    </source>
</evidence>